<gene>
    <name evidence="1" type="ORF">TsFJ059_001973</name>
</gene>
<dbReference type="PANTHER" id="PTHR47256:SF3">
    <property type="entry name" value="ZN(II)2CYS6 TRANSCRIPTION FACTOR (EUROFUNG)"/>
    <property type="match status" value="1"/>
</dbReference>
<organism evidence="1 2">
    <name type="scientific">Trichoderma semiorbis</name>
    <dbReference type="NCBI Taxonomy" id="1491008"/>
    <lineage>
        <taxon>Eukaryota</taxon>
        <taxon>Fungi</taxon>
        <taxon>Dikarya</taxon>
        <taxon>Ascomycota</taxon>
        <taxon>Pezizomycotina</taxon>
        <taxon>Sordariomycetes</taxon>
        <taxon>Hypocreomycetidae</taxon>
        <taxon>Hypocreales</taxon>
        <taxon>Hypocreaceae</taxon>
        <taxon>Trichoderma</taxon>
    </lineage>
</organism>
<keyword evidence="2" id="KW-1185">Reference proteome</keyword>
<dbReference type="Proteomes" id="UP000826573">
    <property type="component" value="Unassembled WGS sequence"/>
</dbReference>
<evidence type="ECO:0000313" key="2">
    <source>
        <dbReference type="Proteomes" id="UP000826573"/>
    </source>
</evidence>
<dbReference type="AlphaFoldDB" id="A0A9P8HT53"/>
<dbReference type="PANTHER" id="PTHR47256">
    <property type="entry name" value="ZN(II)2CYS6 TRANSCRIPTION FACTOR (EUROFUNG)-RELATED"/>
    <property type="match status" value="1"/>
</dbReference>
<comment type="caution">
    <text evidence="1">The sequence shown here is derived from an EMBL/GenBank/DDBJ whole genome shotgun (WGS) entry which is preliminary data.</text>
</comment>
<dbReference type="CDD" id="cd12148">
    <property type="entry name" value="fungal_TF_MHR"/>
    <property type="match status" value="1"/>
</dbReference>
<proteinExistence type="predicted"/>
<dbReference type="EMBL" id="JAIMJC010000001">
    <property type="protein sequence ID" value="KAH0533398.1"/>
    <property type="molecule type" value="Genomic_DNA"/>
</dbReference>
<reference evidence="1 2" key="1">
    <citation type="submission" date="2021-08" db="EMBL/GenBank/DDBJ databases">
        <title>The highly contiguous genome resource for Trichoderma semiorbis FJ059, a fungal antagonistic to plant pathogens.</title>
        <authorList>
            <person name="Liu T."/>
        </authorList>
    </citation>
    <scope>NUCLEOTIDE SEQUENCE [LARGE SCALE GENOMIC DNA]</scope>
    <source>
        <strain evidence="1 2">FJ059</strain>
    </source>
</reference>
<sequence>MRPTCSACRGVAIRCTYRDDYKLTLESQKLLVEVMRLLNALPERETIRLLHSLRSETDAAVILSTLRDGVPAGQRPSELRNAVAIMDNSFQSLELESQNPNAYPFLPPVMPQTLSKEAYHQLTTSDRQQIASASPPLYWDADPTASPISLCDSRLFQINISHWTNVPISNEAAARAISLYLETHPLLGYFDPNLFISDLVNLKYDYCSPMLVNSLLYWACQMYNVVDPNFDVHAVTFCTEAESIWKTESEHDSIPNLIASLFLSLGYLGQGRDHAVLQYISQATKMAVRLGLFGVENSGQTKVKVDKMTAEAASAYLHAAWGSFNWISLMSLFYRQPGLEGPTCPPHLPIPGFEHGNGAGGPAGPGSPSLQPQFQYMGGVFPYLCKFWTIIIWFHTAVLCLFKPCIQQLGISRLRTLPKSISSPELVYAASISQLKQLVVNYRLHFASSTYTILWHTALVYLANEILSTPKDEDWFFYFLLCVYGYERLRRSWRVTASISRALLSMALRKGDITSIQARRILEDLQSDRFRKRFGEIRATFMADLDMAASDPSSATVEKQAGDFEHNAMLRDYTNILDGDQE</sequence>
<evidence type="ECO:0000313" key="1">
    <source>
        <dbReference type="EMBL" id="KAH0533398.1"/>
    </source>
</evidence>
<name>A0A9P8HT53_9HYPO</name>
<accession>A0A9P8HT53</accession>
<evidence type="ECO:0008006" key="3">
    <source>
        <dbReference type="Google" id="ProtNLM"/>
    </source>
</evidence>
<protein>
    <recommendedName>
        <fullName evidence="3">N-terminal fungal transcription regulatory domain-containing protein</fullName>
    </recommendedName>
</protein>
<dbReference type="InterPro" id="IPR053187">
    <property type="entry name" value="Notoamide_regulator"/>
</dbReference>